<sequence length="158" mass="18499">MSEHEINNIDSIAKALFVVNRHAKTAPNPRYLYDMKKEAITKLIKEKHAFKIGLHFSDHPKLSHQHSTVLVKVSDYYFHILPSKEDFKLLKHLGKVDSNYRNPKPQMSLSHAKKILCELLGWSYPPKSEQKQTYTSYFTPSSLGQMSGHPYNKRKWRY</sequence>
<organism evidence="1 2">
    <name type="scientific">Aquibacillus salsiterrae</name>
    <dbReference type="NCBI Taxonomy" id="2950439"/>
    <lineage>
        <taxon>Bacteria</taxon>
        <taxon>Bacillati</taxon>
        <taxon>Bacillota</taxon>
        <taxon>Bacilli</taxon>
        <taxon>Bacillales</taxon>
        <taxon>Bacillaceae</taxon>
        <taxon>Aquibacillus</taxon>
    </lineage>
</organism>
<dbReference type="Pfam" id="PF14177">
    <property type="entry name" value="YkyB"/>
    <property type="match status" value="1"/>
</dbReference>
<evidence type="ECO:0000313" key="1">
    <source>
        <dbReference type="EMBL" id="MDC3416547.1"/>
    </source>
</evidence>
<accession>A0A9X3WBY4</accession>
<reference evidence="1" key="1">
    <citation type="submission" date="2022-06" db="EMBL/GenBank/DDBJ databases">
        <title>Aquibacillus sp. a new bacterium isolated from soil saline samples.</title>
        <authorList>
            <person name="Galisteo C."/>
            <person name="De La Haba R."/>
            <person name="Sanchez-Porro C."/>
            <person name="Ventosa A."/>
        </authorList>
    </citation>
    <scope>NUCLEOTIDE SEQUENCE</scope>
    <source>
        <strain evidence="1">3ASR75-54</strain>
    </source>
</reference>
<dbReference type="InterPro" id="IPR025552">
    <property type="entry name" value="YkyB"/>
</dbReference>
<evidence type="ECO:0000313" key="2">
    <source>
        <dbReference type="Proteomes" id="UP001145069"/>
    </source>
</evidence>
<dbReference type="Proteomes" id="UP001145069">
    <property type="component" value="Unassembled WGS sequence"/>
</dbReference>
<comment type="caution">
    <text evidence="1">The sequence shown here is derived from an EMBL/GenBank/DDBJ whole genome shotgun (WGS) entry which is preliminary data.</text>
</comment>
<dbReference type="AlphaFoldDB" id="A0A9X3WBY4"/>
<name>A0A9X3WBY4_9BACI</name>
<keyword evidence="2" id="KW-1185">Reference proteome</keyword>
<dbReference type="EMBL" id="JAMQKC010000003">
    <property type="protein sequence ID" value="MDC3416547.1"/>
    <property type="molecule type" value="Genomic_DNA"/>
</dbReference>
<proteinExistence type="predicted"/>
<dbReference type="RefSeq" id="WP_272445549.1">
    <property type="nucleotide sequence ID" value="NZ_JAMQKC010000003.1"/>
</dbReference>
<protein>
    <submittedName>
        <fullName evidence="1">YkyB family protein</fullName>
    </submittedName>
</protein>
<gene>
    <name evidence="1" type="ORF">NC799_06410</name>
</gene>